<feature type="compositionally biased region" description="Basic and acidic residues" evidence="1">
    <location>
        <begin position="174"/>
        <end position="183"/>
    </location>
</feature>
<evidence type="ECO:0000313" key="3">
    <source>
        <dbReference type="Proteomes" id="UP000245764"/>
    </source>
</evidence>
<protein>
    <submittedName>
        <fullName evidence="2">Uncharacterized protein</fullName>
    </submittedName>
</protein>
<evidence type="ECO:0000313" key="2">
    <source>
        <dbReference type="EMBL" id="SMR62318.1"/>
    </source>
</evidence>
<feature type="compositionally biased region" description="Acidic residues" evidence="1">
    <location>
        <begin position="184"/>
        <end position="201"/>
    </location>
</feature>
<name>A0A2H1H958_ZYMTR</name>
<organism evidence="2 3">
    <name type="scientific">Zymoseptoria tritici ST99CH_1E4</name>
    <dbReference type="NCBI Taxonomy" id="1276532"/>
    <lineage>
        <taxon>Eukaryota</taxon>
        <taxon>Fungi</taxon>
        <taxon>Dikarya</taxon>
        <taxon>Ascomycota</taxon>
        <taxon>Pezizomycotina</taxon>
        <taxon>Dothideomycetes</taxon>
        <taxon>Dothideomycetidae</taxon>
        <taxon>Mycosphaerellales</taxon>
        <taxon>Mycosphaerellaceae</taxon>
        <taxon>Zymoseptoria</taxon>
    </lineage>
</organism>
<evidence type="ECO:0000256" key="1">
    <source>
        <dbReference type="SAM" id="MobiDB-lite"/>
    </source>
</evidence>
<dbReference type="AlphaFoldDB" id="A0A2H1H958"/>
<reference evidence="3" key="1">
    <citation type="submission" date="2017-05" db="EMBL/GenBank/DDBJ databases">
        <authorList>
            <person name="Song R."/>
            <person name="Chenine A.L."/>
            <person name="Ruprecht R.M."/>
        </authorList>
    </citation>
    <scope>NUCLEOTIDE SEQUENCE [LARGE SCALE GENOMIC DNA]</scope>
</reference>
<accession>A0A2H1H958</accession>
<feature type="region of interest" description="Disordered" evidence="1">
    <location>
        <begin position="173"/>
        <end position="264"/>
    </location>
</feature>
<dbReference type="Proteomes" id="UP000245764">
    <property type="component" value="Chromosome 15"/>
</dbReference>
<dbReference type="EMBL" id="LT854267">
    <property type="protein sequence ID" value="SMR62318.1"/>
    <property type="molecule type" value="Genomic_DNA"/>
</dbReference>
<gene>
    <name evidence="2" type="ORF">ZT1E4_G11632</name>
</gene>
<sequence>MLSDELRQTAENFLPTTLDALSTLCDDIERAEPNTDLAGLMPAATLSAFNDIVMNMVPDPKTRQYMRALQSSKWCLPPWRAYLDLRSLRSREFMAALNKMTDVLDHPTALRFLNQARDSRQSAPARGVSKTSHRTAKDVTVALQLSGAPAAILAPLLASKKRKRAVVGTGYNNEGKEELRSGDMTDDEIMADSDSDGEDGTDEKQDDSRNNLQRDDDAKAGPNQELGNRDHMGDGIEANFDGDDNDGIYKKRKSSRDEVESNNRLSEVHWSLGWDARLNSILRRPPSAVHRPNGPSHHRLKACPPLDSLHEPSPSPRSLPRRHQQRHKERSQVS</sequence>
<feature type="compositionally biased region" description="Basic residues" evidence="1">
    <location>
        <begin position="319"/>
        <end position="334"/>
    </location>
</feature>
<feature type="region of interest" description="Disordered" evidence="1">
    <location>
        <begin position="285"/>
        <end position="334"/>
    </location>
</feature>
<proteinExistence type="predicted"/>
<feature type="compositionally biased region" description="Basic and acidic residues" evidence="1">
    <location>
        <begin position="202"/>
        <end position="219"/>
    </location>
</feature>